<sequence length="424" mass="49589">MFRDRTNLFLSYRRTIPRDSFPTRRTRFSDLNNEEENEGLILSSTTGNQSNRKSKNKSNLKQGVNDLDNDDYEDNIELKPMIPNIFDIAKELDSYLNIINKDIEELNSMYKKLIIINKLNKLKLEKQIEEINYQILIKFEKCYVLIKKFEYLSNNHQRLKLNYNQQDLEILINFKKNYAVKIQDKSLIFRNLQNNYMKFLKNDDEDEDDEEEKEEEEEEDILNMNDEQATLLNEGNDSKSTTPRTTTTTTTTNFTNQQQQQQQVQVQLQLQHQQGNNNIQYLQQREREISKLAHGIIEISTIFKEMESMVIEQGTILDRIDYNLVNTVQDLKQADKELIKAHHYQKRSTKCKIIFFLSLCVFALLMIFILRPTKTTSPSNDSNSNSNSNSGNPGNPGNNNDQEPTRPNIDKPANEVNPPPVNKA</sequence>
<dbReference type="OMA" id="NRKMCII"/>
<evidence type="ECO:0000256" key="3">
    <source>
        <dbReference type="ARBA" id="ARBA00022448"/>
    </source>
</evidence>
<dbReference type="AlphaFoldDB" id="C4YJH4"/>
<keyword evidence="3" id="KW-0813">Transport</keyword>
<dbReference type="InterPro" id="IPR010989">
    <property type="entry name" value="SNARE"/>
</dbReference>
<evidence type="ECO:0000256" key="2">
    <source>
        <dbReference type="ARBA" id="ARBA00009063"/>
    </source>
</evidence>
<dbReference type="SMART" id="SM00397">
    <property type="entry name" value="t_SNARE"/>
    <property type="match status" value="1"/>
</dbReference>
<evidence type="ECO:0000256" key="5">
    <source>
        <dbReference type="ARBA" id="ARBA00022927"/>
    </source>
</evidence>
<dbReference type="VEuPathDB" id="FungiDB:CAWG_03989"/>
<organism evidence="13 14">
    <name type="scientific">Candida albicans (strain WO-1)</name>
    <name type="common">Yeast</name>
    <dbReference type="NCBI Taxonomy" id="294748"/>
    <lineage>
        <taxon>Eukaryota</taxon>
        <taxon>Fungi</taxon>
        <taxon>Dikarya</taxon>
        <taxon>Ascomycota</taxon>
        <taxon>Saccharomycotina</taxon>
        <taxon>Pichiomycetes</taxon>
        <taxon>Debaryomycetaceae</taxon>
        <taxon>Candida/Lodderomyces clade</taxon>
        <taxon>Candida</taxon>
    </lineage>
</organism>
<dbReference type="GO" id="GO:0006886">
    <property type="term" value="P:intracellular protein transport"/>
    <property type="evidence" value="ECO:0007669"/>
    <property type="project" value="InterPro"/>
</dbReference>
<dbReference type="PaxDb" id="5476-C4YJH4"/>
<feature type="region of interest" description="Disordered" evidence="10">
    <location>
        <begin position="39"/>
        <end position="66"/>
    </location>
</feature>
<dbReference type="GO" id="GO:0031201">
    <property type="term" value="C:SNARE complex"/>
    <property type="evidence" value="ECO:0007669"/>
    <property type="project" value="TreeGrafter"/>
</dbReference>
<keyword evidence="6 11" id="KW-1133">Transmembrane helix</keyword>
<feature type="transmembrane region" description="Helical" evidence="11">
    <location>
        <begin position="353"/>
        <end position="370"/>
    </location>
</feature>
<dbReference type="HOGENOM" id="CLU_038177_0_1_1"/>
<evidence type="ECO:0000256" key="10">
    <source>
        <dbReference type="SAM" id="MobiDB-lite"/>
    </source>
</evidence>
<dbReference type="PANTHER" id="PTHR19957:SF83">
    <property type="entry name" value="SYNTAXIN-16"/>
    <property type="match status" value="1"/>
</dbReference>
<dbReference type="EMBL" id="CH672350">
    <property type="protein sequence ID" value="EEQ45658.1"/>
    <property type="molecule type" value="Genomic_DNA"/>
</dbReference>
<keyword evidence="5" id="KW-0653">Protein transport</keyword>
<feature type="compositionally biased region" description="Acidic residues" evidence="10">
    <location>
        <begin position="203"/>
        <end position="221"/>
    </location>
</feature>
<dbReference type="InterPro" id="IPR045242">
    <property type="entry name" value="Syntaxin"/>
</dbReference>
<accession>C4YJH4</accession>
<evidence type="ECO:0000313" key="14">
    <source>
        <dbReference type="Proteomes" id="UP000001429"/>
    </source>
</evidence>
<evidence type="ECO:0000256" key="8">
    <source>
        <dbReference type="ARBA" id="ARBA00023054"/>
    </source>
</evidence>
<dbReference type="CDD" id="cd15845">
    <property type="entry name" value="SNARE_syntaxin16"/>
    <property type="match status" value="1"/>
</dbReference>
<dbReference type="Proteomes" id="UP000001429">
    <property type="component" value="Chromosome 2"/>
</dbReference>
<protein>
    <recommendedName>
        <fullName evidence="12">t-SNARE coiled-coil homology domain-containing protein</fullName>
    </recommendedName>
</protein>
<dbReference type="Gene3D" id="1.20.58.70">
    <property type="match status" value="1"/>
</dbReference>
<dbReference type="GO" id="GO:0048278">
    <property type="term" value="P:vesicle docking"/>
    <property type="evidence" value="ECO:0007669"/>
    <property type="project" value="TreeGrafter"/>
</dbReference>
<dbReference type="OrthoDB" id="10251371at2759"/>
<evidence type="ECO:0000313" key="13">
    <source>
        <dbReference type="EMBL" id="EEQ45658.1"/>
    </source>
</evidence>
<keyword evidence="4 11" id="KW-0812">Transmembrane</keyword>
<keyword evidence="8" id="KW-0175">Coiled coil</keyword>
<dbReference type="PROSITE" id="PS00914">
    <property type="entry name" value="SYNTAXIN"/>
    <property type="match status" value="1"/>
</dbReference>
<feature type="domain" description="T-SNARE coiled-coil homology" evidence="12">
    <location>
        <begin position="279"/>
        <end position="341"/>
    </location>
</feature>
<feature type="region of interest" description="Disordered" evidence="10">
    <location>
        <begin position="375"/>
        <end position="424"/>
    </location>
</feature>
<dbReference type="InterPro" id="IPR006012">
    <property type="entry name" value="Syntaxin/epimorphin_CS"/>
</dbReference>
<name>C4YJH4_CANAW</name>
<keyword evidence="9 11" id="KW-0472">Membrane</keyword>
<reference evidence="13 14" key="1">
    <citation type="journal article" date="2009" name="Nature">
        <title>Evolution of pathogenicity and sexual reproduction in eight Candida genomes.</title>
        <authorList>
            <person name="Butler G."/>
            <person name="Rasmussen M.D."/>
            <person name="Lin M.F."/>
            <person name="Santos M.A."/>
            <person name="Sakthikumar S."/>
            <person name="Munro C.A."/>
            <person name="Rheinbay E."/>
            <person name="Grabherr M."/>
            <person name="Forche A."/>
            <person name="Reedy J.L."/>
            <person name="Agrafioti I."/>
            <person name="Arnaud M.B."/>
            <person name="Bates S."/>
            <person name="Brown A.J."/>
            <person name="Brunke S."/>
            <person name="Costanzo M.C."/>
            <person name="Fitzpatrick D.A."/>
            <person name="de Groot P.W."/>
            <person name="Harris D."/>
            <person name="Hoyer L.L."/>
            <person name="Hube B."/>
            <person name="Klis F.M."/>
            <person name="Kodira C."/>
            <person name="Lennard N."/>
            <person name="Logue M.E."/>
            <person name="Martin R."/>
            <person name="Neiman A.M."/>
            <person name="Nikolaou E."/>
            <person name="Quail M.A."/>
            <person name="Quinn J."/>
            <person name="Santos M.C."/>
            <person name="Schmitzberger F.F."/>
            <person name="Sherlock G."/>
            <person name="Shah P."/>
            <person name="Silverstein K.A."/>
            <person name="Skrzypek M.S."/>
            <person name="Soll D."/>
            <person name="Staggs R."/>
            <person name="Stansfield I."/>
            <person name="Stumpf M.P."/>
            <person name="Sudbery P.E."/>
            <person name="Srikantha T."/>
            <person name="Zeng Q."/>
            <person name="Berman J."/>
            <person name="Berriman M."/>
            <person name="Heitman J."/>
            <person name="Gow N.A."/>
            <person name="Lorenz M.C."/>
            <person name="Birren B.W."/>
            <person name="Kellis M."/>
            <person name="Cuomo C.A."/>
        </authorList>
    </citation>
    <scope>NUCLEOTIDE SEQUENCE [LARGE SCALE GENOMIC DNA]</scope>
    <source>
        <strain evidence="13 14">WO-1</strain>
    </source>
</reference>
<dbReference type="SUPFAM" id="SSF47661">
    <property type="entry name" value="t-snare proteins"/>
    <property type="match status" value="1"/>
</dbReference>
<dbReference type="PROSITE" id="PS50192">
    <property type="entry name" value="T_SNARE"/>
    <property type="match status" value="1"/>
</dbReference>
<dbReference type="GO" id="GO:0000139">
    <property type="term" value="C:Golgi membrane"/>
    <property type="evidence" value="ECO:0007669"/>
    <property type="project" value="UniProtKB-SubCell"/>
</dbReference>
<feature type="region of interest" description="Disordered" evidence="10">
    <location>
        <begin position="232"/>
        <end position="251"/>
    </location>
</feature>
<evidence type="ECO:0000256" key="9">
    <source>
        <dbReference type="ARBA" id="ARBA00023136"/>
    </source>
</evidence>
<evidence type="ECO:0000256" key="11">
    <source>
        <dbReference type="SAM" id="Phobius"/>
    </source>
</evidence>
<gene>
    <name evidence="13" type="ORF">CAWG_03989</name>
</gene>
<comment type="similarity">
    <text evidence="2">Belongs to the syntaxin family.</text>
</comment>
<proteinExistence type="inferred from homology"/>
<dbReference type="InterPro" id="IPR000727">
    <property type="entry name" value="T_SNARE_dom"/>
</dbReference>
<evidence type="ECO:0000256" key="6">
    <source>
        <dbReference type="ARBA" id="ARBA00022989"/>
    </source>
</evidence>
<comment type="subcellular location">
    <subcellularLocation>
        <location evidence="1">Golgi apparatus membrane</location>
        <topology evidence="1">Single-pass type IV membrane protein</topology>
    </subcellularLocation>
</comment>
<keyword evidence="14" id="KW-1185">Reference proteome</keyword>
<evidence type="ECO:0000256" key="1">
    <source>
        <dbReference type="ARBA" id="ARBA00004409"/>
    </source>
</evidence>
<feature type="compositionally biased region" description="Low complexity" evidence="10">
    <location>
        <begin position="377"/>
        <end position="401"/>
    </location>
</feature>
<evidence type="ECO:0000259" key="12">
    <source>
        <dbReference type="PROSITE" id="PS50192"/>
    </source>
</evidence>
<evidence type="ECO:0000256" key="7">
    <source>
        <dbReference type="ARBA" id="ARBA00023034"/>
    </source>
</evidence>
<dbReference type="GO" id="GO:0005484">
    <property type="term" value="F:SNAP receptor activity"/>
    <property type="evidence" value="ECO:0007669"/>
    <property type="project" value="InterPro"/>
</dbReference>
<evidence type="ECO:0000256" key="4">
    <source>
        <dbReference type="ARBA" id="ARBA00022692"/>
    </source>
</evidence>
<keyword evidence="7" id="KW-0333">Golgi apparatus</keyword>
<dbReference type="GO" id="GO:0000149">
    <property type="term" value="F:SNARE binding"/>
    <property type="evidence" value="ECO:0007669"/>
    <property type="project" value="TreeGrafter"/>
</dbReference>
<dbReference type="Pfam" id="PF05739">
    <property type="entry name" value="SNARE"/>
    <property type="match status" value="1"/>
</dbReference>
<dbReference type="GO" id="GO:0006906">
    <property type="term" value="P:vesicle fusion"/>
    <property type="evidence" value="ECO:0007669"/>
    <property type="project" value="TreeGrafter"/>
</dbReference>
<dbReference type="PANTHER" id="PTHR19957">
    <property type="entry name" value="SYNTAXIN"/>
    <property type="match status" value="1"/>
</dbReference>
<feature type="compositionally biased region" description="Low complexity" evidence="10">
    <location>
        <begin position="241"/>
        <end position="251"/>
    </location>
</feature>
<feature type="region of interest" description="Disordered" evidence="10">
    <location>
        <begin position="201"/>
        <end position="223"/>
    </location>
</feature>